<evidence type="ECO:0000256" key="27">
    <source>
        <dbReference type="SAM" id="MobiDB-lite"/>
    </source>
</evidence>
<keyword evidence="16" id="KW-0862">Zinc</keyword>
<dbReference type="InterPro" id="IPR043502">
    <property type="entry name" value="DNA/RNA_pol_sf"/>
</dbReference>
<dbReference type="Gene3D" id="3.40.1170.60">
    <property type="match status" value="1"/>
</dbReference>
<keyword evidence="22" id="KW-0704">Schiff base</keyword>
<dbReference type="SUPFAM" id="SSF100879">
    <property type="entry name" value="Lesion bypass DNA polymerase (Y-family), little finger domain"/>
    <property type="match status" value="1"/>
</dbReference>
<keyword evidence="17" id="KW-0460">Magnesium</keyword>
<evidence type="ECO:0000259" key="28">
    <source>
        <dbReference type="PROSITE" id="PS50173"/>
    </source>
</evidence>
<evidence type="ECO:0000256" key="25">
    <source>
        <dbReference type="ARBA" id="ARBA00075994"/>
    </source>
</evidence>
<proteinExistence type="inferred from homology"/>
<evidence type="ECO:0000313" key="30">
    <source>
        <dbReference type="EMBL" id="NXQ57665.1"/>
    </source>
</evidence>
<evidence type="ECO:0000256" key="11">
    <source>
        <dbReference type="ARBA" id="ARBA00022705"/>
    </source>
</evidence>
<accession>A0A7L2E774</accession>
<evidence type="ECO:0000256" key="8">
    <source>
        <dbReference type="ARBA" id="ARBA00022634"/>
    </source>
</evidence>
<comment type="cofactor">
    <cofactor evidence="2">
        <name>Mg(2+)</name>
        <dbReference type="ChEBI" id="CHEBI:18420"/>
    </cofactor>
</comment>
<evidence type="ECO:0000313" key="31">
    <source>
        <dbReference type="Proteomes" id="UP000554720"/>
    </source>
</evidence>
<evidence type="ECO:0000256" key="18">
    <source>
        <dbReference type="ARBA" id="ARBA00022932"/>
    </source>
</evidence>
<evidence type="ECO:0000256" key="17">
    <source>
        <dbReference type="ARBA" id="ARBA00022842"/>
    </source>
</evidence>
<dbReference type="SUPFAM" id="SSF56672">
    <property type="entry name" value="DNA/RNA polymerases"/>
    <property type="match status" value="1"/>
</dbReference>
<dbReference type="GO" id="GO:0006281">
    <property type="term" value="P:DNA repair"/>
    <property type="evidence" value="ECO:0007669"/>
    <property type="project" value="UniProtKB-KW"/>
</dbReference>
<keyword evidence="12" id="KW-0479">Metal-binding</keyword>
<dbReference type="Gene3D" id="1.10.150.20">
    <property type="entry name" value="5' to 3' exonuclease, C-terminal subdomain"/>
    <property type="match status" value="1"/>
</dbReference>
<dbReference type="PROSITE" id="PS51908">
    <property type="entry name" value="ZF_UBZ4"/>
    <property type="match status" value="2"/>
</dbReference>
<dbReference type="GO" id="GO:0042276">
    <property type="term" value="P:error-prone translesion synthesis"/>
    <property type="evidence" value="ECO:0007669"/>
    <property type="project" value="TreeGrafter"/>
</dbReference>
<feature type="compositionally biased region" description="Polar residues" evidence="27">
    <location>
        <begin position="828"/>
        <end position="842"/>
    </location>
</feature>
<evidence type="ECO:0000256" key="24">
    <source>
        <dbReference type="ARBA" id="ARBA00054552"/>
    </source>
</evidence>
<keyword evidence="19" id="KW-0238">DNA-binding</keyword>
<evidence type="ECO:0000256" key="20">
    <source>
        <dbReference type="ARBA" id="ARBA00023204"/>
    </source>
</evidence>
<dbReference type="OrthoDB" id="1747274at2759"/>
<feature type="compositionally biased region" description="Polar residues" evidence="27">
    <location>
        <begin position="684"/>
        <end position="699"/>
    </location>
</feature>
<evidence type="ECO:0000256" key="10">
    <source>
        <dbReference type="ARBA" id="ARBA00022695"/>
    </source>
</evidence>
<evidence type="ECO:0000256" key="2">
    <source>
        <dbReference type="ARBA" id="ARBA00001946"/>
    </source>
</evidence>
<keyword evidence="18" id="KW-0239">DNA-directed DNA polymerase</keyword>
<feature type="region of interest" description="Disordered" evidence="27">
    <location>
        <begin position="828"/>
        <end position="852"/>
    </location>
</feature>
<evidence type="ECO:0000256" key="26">
    <source>
        <dbReference type="PROSITE-ProRule" id="PRU01256"/>
    </source>
</evidence>
<dbReference type="EMBL" id="VWYI01023236">
    <property type="protein sequence ID" value="NXQ57665.1"/>
    <property type="molecule type" value="Genomic_DNA"/>
</dbReference>
<evidence type="ECO:0000256" key="21">
    <source>
        <dbReference type="ARBA" id="ARBA00023242"/>
    </source>
</evidence>
<dbReference type="Gene3D" id="3.30.70.270">
    <property type="match status" value="1"/>
</dbReference>
<dbReference type="InterPro" id="IPR017961">
    <property type="entry name" value="DNA_pol_Y-fam_little_finger"/>
</dbReference>
<evidence type="ECO:0000256" key="19">
    <source>
        <dbReference type="ARBA" id="ARBA00023125"/>
    </source>
</evidence>
<evidence type="ECO:0000256" key="16">
    <source>
        <dbReference type="ARBA" id="ARBA00022833"/>
    </source>
</evidence>
<dbReference type="FunFam" id="3.30.1490.100:FF:000005">
    <property type="entry name" value="DNA polymerase kappa"/>
    <property type="match status" value="1"/>
</dbReference>
<keyword evidence="7" id="KW-0515">Mutator protein</keyword>
<dbReference type="FunFam" id="3.40.1170.60:FF:000002">
    <property type="entry name" value="Polymerase (DNA directed) kappa"/>
    <property type="match status" value="1"/>
</dbReference>
<evidence type="ECO:0000256" key="13">
    <source>
        <dbReference type="ARBA" id="ARBA00022737"/>
    </source>
</evidence>
<keyword evidence="11" id="KW-0235">DNA replication</keyword>
<comment type="catalytic activity">
    <reaction evidence="23">
        <text>DNA(n) + a 2'-deoxyribonucleoside 5'-triphosphate = DNA(n+1) + diphosphate</text>
        <dbReference type="Rhea" id="RHEA:22508"/>
        <dbReference type="Rhea" id="RHEA-COMP:17339"/>
        <dbReference type="Rhea" id="RHEA-COMP:17340"/>
        <dbReference type="ChEBI" id="CHEBI:33019"/>
        <dbReference type="ChEBI" id="CHEBI:61560"/>
        <dbReference type="ChEBI" id="CHEBI:173112"/>
        <dbReference type="EC" id="2.7.7.7"/>
    </reaction>
</comment>
<keyword evidence="21" id="KW-0539">Nucleus</keyword>
<dbReference type="Pfam" id="PF00817">
    <property type="entry name" value="IMS"/>
    <property type="match status" value="1"/>
</dbReference>
<keyword evidence="8" id="KW-0237">DNA synthesis</keyword>
<feature type="domain" description="UBZ4-type" evidence="29">
    <location>
        <begin position="610"/>
        <end position="640"/>
    </location>
</feature>
<keyword evidence="13" id="KW-0677">Repeat</keyword>
<gene>
    <name evidence="30" type="primary">Polk</name>
    <name evidence="30" type="ORF">ANTMIN_R12550</name>
</gene>
<feature type="non-terminal residue" evidence="30">
    <location>
        <position position="1"/>
    </location>
</feature>
<sequence length="864" mass="97710">MDDMKKVANNSCNDGVLLRMGLNDNKAGMQGLDKEKINKIIMEATKGSKFYENELKKDQQVNQRIEKMMQLKEKITAQQLLKAQLQVDKLVIELEQSRNLSSTIVHIDMDAFYAAVEMRDNPELKEKPIAVGSMSMLSTSNYHARRFGVRAAMPGFIAKRLCPHLTIVPLNFEKYGKVSKEVREILAEYDPNFMPMGLDEAYLNITEHLEERLNWPEDRRRFFFNTESTTGIAGMNVSAKFNEGEVSSSPLLFEDNTSLMDDNLQQRGLSVENSVVFGTSAEEVVKEIRFKIEQKTQLTASAGIAPNTMLAKMCSDRNKPNGQYRISPERLAVLDFLKDLPIRKVPGIGKVTEKMLKALGIVTCSELYQQRALLSLLFSEVSWRNFLDISLGLGSTHLEKDGERKSMSTERTFSEINRAEDQYSLCRELCRDLAQDLLKEGLKGKTVTLKLKNVNFEVKTRASTVPSSVSTEEEIFTVAKDLLGTEIDSVAPHPLRIRLMGVRVSGFLTEEEKKYRQKSIKSFLKSGKEIGFLRLQPEKSNQAYFTKNSEAPHRGSFFDQKRAARKLNSENISPNESRGKHLFHDDKSSANFVEETKKATDLQNSNVSKIFTCPVCFEKQSSNNLEELNKHIDECLNGMCVKDVEISKNDSSRENTPNFLPQFKNEYVDKCQKNKTDQLERTDQSASVSDSSTENSTEKFGQIITDKSPRERQPSNLSDIARNVCMKQCLFPKRISQDSEDHFDKTEHSEGTSSSCFFEAKDSVLVCPVCNSEQKTTNLVSFNRHVDVCLNKGLIQELTEKEDFPTKTCNMENSNRVFFGGLNKGQQCTNPSQGTKRSGLTASQSVSKKAKSSDSKHTIKLFFK</sequence>
<dbReference type="InterPro" id="IPR043128">
    <property type="entry name" value="Rev_trsase/Diguanyl_cyclase"/>
</dbReference>
<dbReference type="GO" id="GO:0005634">
    <property type="term" value="C:nucleus"/>
    <property type="evidence" value="ECO:0007669"/>
    <property type="project" value="UniProtKB-SubCell"/>
</dbReference>
<dbReference type="GO" id="GO:0006260">
    <property type="term" value="P:DNA replication"/>
    <property type="evidence" value="ECO:0007669"/>
    <property type="project" value="UniProtKB-KW"/>
</dbReference>
<evidence type="ECO:0000256" key="4">
    <source>
        <dbReference type="ARBA" id="ARBA00010945"/>
    </source>
</evidence>
<comment type="function">
    <text evidence="24">DNA polymerase specifically involved in DNA repair. Plays an important role in translesion synthesis, where the normal high-fidelity DNA polymerases cannot proceed and DNA synthesis stalls. Depending on the context, it inserts the correct base, but causes frequent base transitions, transversions and frameshifts. Lacks 3'-5' proofreading exonuclease activity. Forms a Schiff base with 5'-deoxyribose phosphate at abasic sites, but does not have lyase activity.</text>
</comment>
<dbReference type="InterPro" id="IPR001126">
    <property type="entry name" value="UmuC"/>
</dbReference>
<evidence type="ECO:0000256" key="15">
    <source>
        <dbReference type="ARBA" id="ARBA00022771"/>
    </source>
</evidence>
<protein>
    <recommendedName>
        <fullName evidence="6">DNA polymerase kappa</fullName>
        <ecNumber evidence="5">2.7.7.7</ecNumber>
    </recommendedName>
    <alternativeName>
        <fullName evidence="25">DINB protein</fullName>
    </alternativeName>
</protein>
<comment type="cofactor">
    <cofactor evidence="1">
        <name>Mn(2+)</name>
        <dbReference type="ChEBI" id="CHEBI:29035"/>
    </cofactor>
</comment>
<organism evidence="30 31">
    <name type="scientific">Anthoscopus minutus</name>
    <name type="common">Southern penduline-tit</name>
    <dbReference type="NCBI Taxonomy" id="156561"/>
    <lineage>
        <taxon>Eukaryota</taxon>
        <taxon>Metazoa</taxon>
        <taxon>Chordata</taxon>
        <taxon>Craniata</taxon>
        <taxon>Vertebrata</taxon>
        <taxon>Euteleostomi</taxon>
        <taxon>Archelosauria</taxon>
        <taxon>Archosauria</taxon>
        <taxon>Dinosauria</taxon>
        <taxon>Saurischia</taxon>
        <taxon>Theropoda</taxon>
        <taxon>Coelurosauria</taxon>
        <taxon>Aves</taxon>
        <taxon>Neognathae</taxon>
        <taxon>Neoaves</taxon>
        <taxon>Telluraves</taxon>
        <taxon>Australaves</taxon>
        <taxon>Passeriformes</taxon>
        <taxon>Paridae</taxon>
        <taxon>Anthoscopus</taxon>
    </lineage>
</organism>
<evidence type="ECO:0000256" key="23">
    <source>
        <dbReference type="ARBA" id="ARBA00049244"/>
    </source>
</evidence>
<dbReference type="FunFam" id="1.10.150.810:FF:000002">
    <property type="entry name" value="Polymerase (DNA directed) kappa"/>
    <property type="match status" value="1"/>
</dbReference>
<feature type="domain" description="UBZ4-type" evidence="29">
    <location>
        <begin position="764"/>
        <end position="794"/>
    </location>
</feature>
<keyword evidence="14 26" id="KW-0227">DNA damage</keyword>
<feature type="region of interest" description="Disordered" evidence="27">
    <location>
        <begin position="676"/>
        <end position="715"/>
    </location>
</feature>
<dbReference type="InterPro" id="IPR050116">
    <property type="entry name" value="DNA_polymerase-Y"/>
</dbReference>
<dbReference type="GO" id="GO:0003684">
    <property type="term" value="F:damaged DNA binding"/>
    <property type="evidence" value="ECO:0007669"/>
    <property type="project" value="InterPro"/>
</dbReference>
<dbReference type="PIRSF" id="PIRSF036603">
    <property type="entry name" value="DPol_eta"/>
    <property type="match status" value="1"/>
</dbReference>
<dbReference type="FunFam" id="1.10.150.810:FF:000001">
    <property type="entry name" value="DNA polymerase kappa"/>
    <property type="match status" value="1"/>
</dbReference>
<comment type="similarity">
    <text evidence="4">Belongs to the DNA polymerase type-Y family.</text>
</comment>
<dbReference type="Gene3D" id="3.30.1490.100">
    <property type="entry name" value="DNA polymerase, Y-family, little finger domain"/>
    <property type="match status" value="1"/>
</dbReference>
<reference evidence="30 31" key="1">
    <citation type="submission" date="2019-09" db="EMBL/GenBank/DDBJ databases">
        <title>Bird 10,000 Genomes (B10K) Project - Family phase.</title>
        <authorList>
            <person name="Zhang G."/>
        </authorList>
    </citation>
    <scope>NUCLEOTIDE SEQUENCE [LARGE SCALE GENOMIC DNA]</scope>
    <source>
        <strain evidence="30">B10K-DU-011-42</strain>
        <tissue evidence="30">Muscle</tissue>
    </source>
</reference>
<evidence type="ECO:0000259" key="29">
    <source>
        <dbReference type="PROSITE" id="PS51908"/>
    </source>
</evidence>
<dbReference type="AlphaFoldDB" id="A0A7L2E774"/>
<keyword evidence="10" id="KW-0548">Nucleotidyltransferase</keyword>
<dbReference type="Gene3D" id="3.30.160.60">
    <property type="entry name" value="Classic Zinc Finger"/>
    <property type="match status" value="2"/>
</dbReference>
<evidence type="ECO:0000256" key="14">
    <source>
        <dbReference type="ARBA" id="ARBA00022763"/>
    </source>
</evidence>
<dbReference type="PANTHER" id="PTHR11076">
    <property type="entry name" value="DNA REPAIR POLYMERASE UMUC / TRANSFERASE FAMILY MEMBER"/>
    <property type="match status" value="1"/>
</dbReference>
<dbReference type="Pfam" id="PF11798">
    <property type="entry name" value="IMS_HHH"/>
    <property type="match status" value="1"/>
</dbReference>
<dbReference type="HAMAP" id="MF_01113">
    <property type="entry name" value="DNApol_IV"/>
    <property type="match status" value="1"/>
</dbReference>
<comment type="subcellular location">
    <subcellularLocation>
        <location evidence="3">Nucleus</location>
    </subcellularLocation>
</comment>
<dbReference type="Pfam" id="PF11799">
    <property type="entry name" value="IMS_C"/>
    <property type="match status" value="1"/>
</dbReference>
<dbReference type="CDD" id="cd03586">
    <property type="entry name" value="PolY_Pol_IV_kappa"/>
    <property type="match status" value="1"/>
</dbReference>
<keyword evidence="9" id="KW-0808">Transferase</keyword>
<dbReference type="GO" id="GO:0008270">
    <property type="term" value="F:zinc ion binding"/>
    <property type="evidence" value="ECO:0007669"/>
    <property type="project" value="UniProtKB-KW"/>
</dbReference>
<evidence type="ECO:0000256" key="22">
    <source>
        <dbReference type="ARBA" id="ARBA00023270"/>
    </source>
</evidence>
<evidence type="ECO:0000256" key="7">
    <source>
        <dbReference type="ARBA" id="ARBA00022457"/>
    </source>
</evidence>
<evidence type="ECO:0000256" key="1">
    <source>
        <dbReference type="ARBA" id="ARBA00001936"/>
    </source>
</evidence>
<dbReference type="InterPro" id="IPR022880">
    <property type="entry name" value="DNApol_IV"/>
</dbReference>
<dbReference type="InterPro" id="IPR024728">
    <property type="entry name" value="PolY_HhH_motif"/>
</dbReference>
<dbReference type="PANTHER" id="PTHR11076:SF33">
    <property type="entry name" value="DNA POLYMERASE KAPPA"/>
    <property type="match status" value="1"/>
</dbReference>
<keyword evidence="20 26" id="KW-0234">DNA repair</keyword>
<name>A0A7L2E774_ANTMN</name>
<evidence type="ECO:0000256" key="6">
    <source>
        <dbReference type="ARBA" id="ARBA00016178"/>
    </source>
</evidence>
<dbReference type="PROSITE" id="PS50173">
    <property type="entry name" value="UMUC"/>
    <property type="match status" value="1"/>
</dbReference>
<keyword evidence="15 26" id="KW-0863">Zinc-finger</keyword>
<dbReference type="FunFam" id="3.30.160.60:FF:000956">
    <property type="entry name" value="DNA polymerase kappa"/>
    <property type="match status" value="1"/>
</dbReference>
<comment type="caution">
    <text evidence="30">The sequence shown here is derived from an EMBL/GenBank/DDBJ whole genome shotgun (WGS) entry which is preliminary data.</text>
</comment>
<evidence type="ECO:0000256" key="9">
    <source>
        <dbReference type="ARBA" id="ARBA00022679"/>
    </source>
</evidence>
<dbReference type="SMART" id="SM00734">
    <property type="entry name" value="ZnF_Rad18"/>
    <property type="match status" value="2"/>
</dbReference>
<dbReference type="GO" id="GO:0003887">
    <property type="term" value="F:DNA-directed DNA polymerase activity"/>
    <property type="evidence" value="ECO:0007669"/>
    <property type="project" value="UniProtKB-KW"/>
</dbReference>
<dbReference type="EC" id="2.7.7.7" evidence="5"/>
<feature type="non-terminal residue" evidence="30">
    <location>
        <position position="864"/>
    </location>
</feature>
<evidence type="ECO:0000256" key="3">
    <source>
        <dbReference type="ARBA" id="ARBA00004123"/>
    </source>
</evidence>
<evidence type="ECO:0000256" key="5">
    <source>
        <dbReference type="ARBA" id="ARBA00012417"/>
    </source>
</evidence>
<dbReference type="FunFam" id="3.30.160.60:FF:000807">
    <property type="entry name" value="Polymerase (DNA directed) kappa"/>
    <property type="match status" value="1"/>
</dbReference>
<evidence type="ECO:0000256" key="12">
    <source>
        <dbReference type="ARBA" id="ARBA00022723"/>
    </source>
</evidence>
<dbReference type="Proteomes" id="UP000554720">
    <property type="component" value="Unassembled WGS sequence"/>
</dbReference>
<dbReference type="InterPro" id="IPR036775">
    <property type="entry name" value="DNA_pol_Y-fam_lit_finger_sf"/>
</dbReference>
<dbReference type="Gene3D" id="1.10.150.810">
    <property type="match status" value="1"/>
</dbReference>
<feature type="domain" description="UmuC" evidence="28">
    <location>
        <begin position="104"/>
        <end position="349"/>
    </location>
</feature>
<keyword evidence="31" id="KW-1185">Reference proteome</keyword>
<dbReference type="FunFam" id="1.10.150.20:FF:000039">
    <property type="entry name" value="Polymerase (DNA directed) kappa"/>
    <property type="match status" value="1"/>
</dbReference>
<dbReference type="InterPro" id="IPR006642">
    <property type="entry name" value="Rad18_UBZ4"/>
</dbReference>